<dbReference type="InterPro" id="IPR050517">
    <property type="entry name" value="DDR_Repair_Kinase"/>
</dbReference>
<comment type="catalytic activity">
    <reaction evidence="12">
        <text>L-threonyl-[protein] + ATP = O-phospho-L-threonyl-[protein] + ADP + H(+)</text>
        <dbReference type="Rhea" id="RHEA:46608"/>
        <dbReference type="Rhea" id="RHEA-COMP:11060"/>
        <dbReference type="Rhea" id="RHEA-COMP:11605"/>
        <dbReference type="ChEBI" id="CHEBI:15378"/>
        <dbReference type="ChEBI" id="CHEBI:30013"/>
        <dbReference type="ChEBI" id="CHEBI:30616"/>
        <dbReference type="ChEBI" id="CHEBI:61977"/>
        <dbReference type="ChEBI" id="CHEBI:456216"/>
        <dbReference type="EC" id="2.7.11.1"/>
    </reaction>
</comment>
<dbReference type="GeneID" id="63784532"/>
<comment type="catalytic activity">
    <reaction evidence="13">
        <text>L-seryl-[protein] + ATP = O-phospho-L-seryl-[protein] + ADP + H(+)</text>
        <dbReference type="Rhea" id="RHEA:17989"/>
        <dbReference type="Rhea" id="RHEA-COMP:9863"/>
        <dbReference type="Rhea" id="RHEA-COMP:11604"/>
        <dbReference type="ChEBI" id="CHEBI:15378"/>
        <dbReference type="ChEBI" id="CHEBI:29999"/>
        <dbReference type="ChEBI" id="CHEBI:30616"/>
        <dbReference type="ChEBI" id="CHEBI:83421"/>
        <dbReference type="ChEBI" id="CHEBI:456216"/>
        <dbReference type="EC" id="2.7.11.1"/>
    </reaction>
</comment>
<evidence type="ECO:0000256" key="13">
    <source>
        <dbReference type="ARBA" id="ARBA00048679"/>
    </source>
</evidence>
<comment type="subcellular location">
    <subcellularLocation>
        <location evidence="1">Nucleus</location>
    </subcellularLocation>
</comment>
<dbReference type="PROSITE" id="PS00916">
    <property type="entry name" value="PI3_4_KINASE_2"/>
    <property type="match status" value="1"/>
</dbReference>
<dbReference type="GO" id="GO:0005694">
    <property type="term" value="C:chromosome"/>
    <property type="evidence" value="ECO:0007669"/>
    <property type="project" value="TreeGrafter"/>
</dbReference>
<dbReference type="STRING" id="56484.A0A1Y2F7K4"/>
<keyword evidence="11" id="KW-0539">Nucleus</keyword>
<dbReference type="GO" id="GO:0005524">
    <property type="term" value="F:ATP binding"/>
    <property type="evidence" value="ECO:0007669"/>
    <property type="project" value="UniProtKB-KW"/>
</dbReference>
<evidence type="ECO:0000313" key="18">
    <source>
        <dbReference type="Proteomes" id="UP000193685"/>
    </source>
</evidence>
<dbReference type="InterPro" id="IPR018936">
    <property type="entry name" value="PI3/4_kinase_CS"/>
</dbReference>
<dbReference type="Pfam" id="PF23593">
    <property type="entry name" value="HEAT_ATR"/>
    <property type="match status" value="1"/>
</dbReference>
<dbReference type="Pfam" id="PF25030">
    <property type="entry name" value="M-HEAT_ATR"/>
    <property type="match status" value="1"/>
</dbReference>
<evidence type="ECO:0000256" key="3">
    <source>
        <dbReference type="ARBA" id="ARBA00012513"/>
    </source>
</evidence>
<evidence type="ECO:0000256" key="5">
    <source>
        <dbReference type="ARBA" id="ARBA00022679"/>
    </source>
</evidence>
<dbReference type="PROSITE" id="PS51190">
    <property type="entry name" value="FATC"/>
    <property type="match status" value="1"/>
</dbReference>
<sequence length="1824" mass="207113">MLFQYSPRRAEESICSSNRAFVIQLLQRSTDTKITETTLFAWVEVAKGAAPSEMLVILTQLVEFLSHKNMLVRQSAVVGLKRLAAHAGCSLWALFSPYMRQISLQVCRKGQAQPQFISFFASLMGIHSTDFLVRNQQYLLPFLVIEGKVSLITEMAMATQQSVNNLIMNNAHFIFSSMLTSNLDKKQLMSFFSNIDSKFADVKLNDLICAVPIPLAVELLQLGGEPNIKPANIHAALTFVATVSTKPPASTRKTPMELAEELQRTFLTKHSLGIVGHLSEALNNAHGRKGLLEKVRIIRAFYDLVTLIEQASEAAVPQIVVCLQAAILMPDLRQSGLIAWHRLLEKSSHQVTTSLISHSMCLFLHIWDQATDIERGFMKQMFDLFIKDFSDHISQHIGQMPRITVAELRAVEEQLSLFRKPGVKPGDGLPPLEDLFDLLQSDNPIICERGLIELKEVITTRGPDIHTVLLKDRKDATVSETLRTLLDIVAKHQQHGGLTKLQLLASEILGMIGAVDPVRVDTAKDKSRAILLSSFMDEDAEETVGFVRIFLEDQLVEAFQSANNTKVQLSLAWAIQELLKFSGFDESLLSAAKQGFERDDDLDTRRRWRAISATSRTVFAPLLSSKWDRPSRPRPKPAQLPIIQHTKTYRQWLHVLVLHLLQLPLSENARKLFGVFSGILREEELEMANYLLPYLFLNGLFTKRYIPDAPGPEIMAEEVRLILETTSEEPAEAEKLRLATEAIFPVLDYLQHWRRSRHNNNTTQWAEKMKRQKLLPRPEDFVESDELTSFVDDFFMHLKPETLANGALRIGSYSRALYYWEQHIRNQKKTLSAASMQPLYATLQQLYINIDDPDGIEGVSVNLRELTIDQEILMHENAGRWTAAQSSYELALQRRSTEQKLQLGLLNCLRQTGHYDLLLEQAKSMMNTGSRSSALLDIAIESSWNLGAWADLQKLVQLVPVQEQTYDSLMGRFFGELKDNNEDRSQDLLSQLKVRAATELAASNTDSFQQCYEALAKLHIVHELDSQHNPTADPSKSRGLVGRDRFALVADSGRWKQHILSVRRVTLELKQQQQQSTARVVSHAWLESSKLARKTGQTQQAYKAILHALAIKGTPLAEIEHARWWWKGGHQLRAIQTLRKALASKVFDGYECNPDETYSKVYNLAKTLAKTPSEILTSKAQLLLTRWNDLAEHTNSAQQLKEYSQSARGAQLEKPHYFLGRYYMRLLEAEAKKPVEQQDDEYLKGEYHRHVVLSYGKAMHFGTKFIFQTLPSYLQLWLDFGDRVSQLSSRLSVQRRSELIEMRKAQLNHLNEKIKSFALRLPTYLYMLAFPQILSRLNHTDRGCFAILETILVKVLLDYPKQALWTFMAASKSRDSTRSQRGNTLIATLKREAKREKKDNVIRLVQEAQFVTDQLMNLCMTPVVKNRTSVSLTRDLHFDTACAPNLLVVPTQDNLTVILPSHNGMGSTKHHRAYEADVPTITAFSDEVDVMNSLQKPRKIVVRASDGILYPFLVKPNDDLRKDARLMDFNGVIQKFIRRDAEALKRTLRIRTYAVIALNEDHGLCEWVKNTRPLRDILIKTLKSRGVSMNYGEIKTRIETALGSSNPGHSFKLHVLDMYPPCFSEWFIEKFPDPSQWFTARLSYSRTLAVMSMVGFVLGLGDRHGENILFDETTGDAVHVDFNCLFEKGHTFEKPERVPFRLTHNLVDALGVTGVEGAFRKTCEITLRILRENQDAFNTVLESFLHDPVGEFLRKKKSTSGDVEKEEARKVLSVIASKLRGSAGAGIADKHVPLSIEGQADELIKQATDDQLLVRMYIGWTPWL</sequence>
<keyword evidence="9" id="KW-0067">ATP-binding</keyword>
<dbReference type="GO" id="GO:0006281">
    <property type="term" value="P:DNA repair"/>
    <property type="evidence" value="ECO:0007669"/>
    <property type="project" value="UniProtKB-KW"/>
</dbReference>
<dbReference type="SMART" id="SM00146">
    <property type="entry name" value="PI3Kc"/>
    <property type="match status" value="1"/>
</dbReference>
<dbReference type="InterPro" id="IPR056802">
    <property type="entry name" value="ATR-like_M-HEAT"/>
</dbReference>
<dbReference type="PROSITE" id="PS51189">
    <property type="entry name" value="FAT"/>
    <property type="match status" value="1"/>
</dbReference>
<keyword evidence="6" id="KW-0547">Nucleotide-binding</keyword>
<keyword evidence="8" id="KW-0418">Kinase</keyword>
<dbReference type="InterPro" id="IPR003151">
    <property type="entry name" value="PIK-rel_kinase_FAT"/>
</dbReference>
<dbReference type="Gene3D" id="1.10.1070.11">
    <property type="entry name" value="Phosphatidylinositol 3-/4-kinase, catalytic domain"/>
    <property type="match status" value="1"/>
</dbReference>
<dbReference type="GO" id="GO:0000723">
    <property type="term" value="P:telomere maintenance"/>
    <property type="evidence" value="ECO:0007669"/>
    <property type="project" value="TreeGrafter"/>
</dbReference>
<gene>
    <name evidence="17" type="ORF">BCR37DRAFT_349550</name>
</gene>
<dbReference type="InterPro" id="IPR012993">
    <property type="entry name" value="UME"/>
</dbReference>
<dbReference type="InterPro" id="IPR036940">
    <property type="entry name" value="PI3/4_kinase_cat_sf"/>
</dbReference>
<dbReference type="Gene3D" id="3.30.1010.10">
    <property type="entry name" value="Phosphatidylinositol 3-kinase Catalytic Subunit, Chain A, domain 4"/>
    <property type="match status" value="1"/>
</dbReference>
<dbReference type="Pfam" id="PF00454">
    <property type="entry name" value="PI3_PI4_kinase"/>
    <property type="match status" value="1"/>
</dbReference>
<dbReference type="PANTHER" id="PTHR11139">
    <property type="entry name" value="ATAXIA TELANGIECTASIA MUTATED ATM -RELATED"/>
    <property type="match status" value="1"/>
</dbReference>
<dbReference type="SUPFAM" id="SSF56112">
    <property type="entry name" value="Protein kinase-like (PK-like)"/>
    <property type="match status" value="1"/>
</dbReference>
<dbReference type="PROSITE" id="PS50290">
    <property type="entry name" value="PI3_4_KINASE_3"/>
    <property type="match status" value="1"/>
</dbReference>
<proteinExistence type="inferred from homology"/>
<dbReference type="OMA" id="SMYIGWC"/>
<evidence type="ECO:0000256" key="1">
    <source>
        <dbReference type="ARBA" id="ARBA00004123"/>
    </source>
</evidence>
<dbReference type="GO" id="GO:0000077">
    <property type="term" value="P:DNA damage checkpoint signaling"/>
    <property type="evidence" value="ECO:0007669"/>
    <property type="project" value="TreeGrafter"/>
</dbReference>
<dbReference type="InterPro" id="IPR000403">
    <property type="entry name" value="PI3/4_kinase_cat_dom"/>
</dbReference>
<dbReference type="InterPro" id="IPR011009">
    <property type="entry name" value="Kinase-like_dom_sf"/>
</dbReference>
<dbReference type="GO" id="GO:0004674">
    <property type="term" value="F:protein serine/threonine kinase activity"/>
    <property type="evidence" value="ECO:0007669"/>
    <property type="project" value="UniProtKB-KW"/>
</dbReference>
<keyword evidence="7" id="KW-0227">DNA damage</keyword>
<evidence type="ECO:0000256" key="12">
    <source>
        <dbReference type="ARBA" id="ARBA00047899"/>
    </source>
</evidence>
<dbReference type="SMART" id="SM01343">
    <property type="entry name" value="FATC"/>
    <property type="match status" value="1"/>
</dbReference>
<dbReference type="SUPFAM" id="SSF48371">
    <property type="entry name" value="ARM repeat"/>
    <property type="match status" value="1"/>
</dbReference>
<accession>A0A1Y2F7K4</accession>
<dbReference type="SMART" id="SM00802">
    <property type="entry name" value="UME"/>
    <property type="match status" value="1"/>
</dbReference>
<dbReference type="RefSeq" id="XP_040723985.1">
    <property type="nucleotide sequence ID" value="XM_040867933.1"/>
</dbReference>
<dbReference type="InterPro" id="IPR003152">
    <property type="entry name" value="FATC_dom"/>
</dbReference>
<dbReference type="EMBL" id="MCFI01000014">
    <property type="protein sequence ID" value="ORY79851.1"/>
    <property type="molecule type" value="Genomic_DNA"/>
</dbReference>
<evidence type="ECO:0000256" key="9">
    <source>
        <dbReference type="ARBA" id="ARBA00022840"/>
    </source>
</evidence>
<dbReference type="InterPro" id="IPR057564">
    <property type="entry name" value="HEAT_ATR"/>
</dbReference>
<feature type="domain" description="FATC" evidence="16">
    <location>
        <begin position="1792"/>
        <end position="1824"/>
    </location>
</feature>
<evidence type="ECO:0000259" key="14">
    <source>
        <dbReference type="PROSITE" id="PS50290"/>
    </source>
</evidence>
<dbReference type="InterPro" id="IPR016024">
    <property type="entry name" value="ARM-type_fold"/>
</dbReference>
<evidence type="ECO:0000256" key="4">
    <source>
        <dbReference type="ARBA" id="ARBA00022527"/>
    </source>
</evidence>
<organism evidence="17 18">
    <name type="scientific">Protomyces lactucae-debilis</name>
    <dbReference type="NCBI Taxonomy" id="2754530"/>
    <lineage>
        <taxon>Eukaryota</taxon>
        <taxon>Fungi</taxon>
        <taxon>Dikarya</taxon>
        <taxon>Ascomycota</taxon>
        <taxon>Taphrinomycotina</taxon>
        <taxon>Taphrinomycetes</taxon>
        <taxon>Taphrinales</taxon>
        <taxon>Protomycetaceae</taxon>
        <taxon>Protomyces</taxon>
    </lineage>
</organism>
<feature type="domain" description="PI3K/PI4K catalytic" evidence="14">
    <location>
        <begin position="1484"/>
        <end position="1795"/>
    </location>
</feature>
<dbReference type="EC" id="2.7.11.1" evidence="3"/>
<evidence type="ECO:0000256" key="8">
    <source>
        <dbReference type="ARBA" id="ARBA00022777"/>
    </source>
</evidence>
<dbReference type="Pfam" id="PF02259">
    <property type="entry name" value="FAT"/>
    <property type="match status" value="1"/>
</dbReference>
<dbReference type="Pfam" id="PF08064">
    <property type="entry name" value="UME"/>
    <property type="match status" value="1"/>
</dbReference>
<dbReference type="Pfam" id="PF02260">
    <property type="entry name" value="FATC"/>
    <property type="match status" value="1"/>
</dbReference>
<evidence type="ECO:0000256" key="2">
    <source>
        <dbReference type="ARBA" id="ARBA00010769"/>
    </source>
</evidence>
<keyword evidence="18" id="KW-1185">Reference proteome</keyword>
<name>A0A1Y2F7K4_PROLT</name>
<evidence type="ECO:0000256" key="10">
    <source>
        <dbReference type="ARBA" id="ARBA00023204"/>
    </source>
</evidence>
<evidence type="ECO:0000256" key="7">
    <source>
        <dbReference type="ARBA" id="ARBA00022763"/>
    </source>
</evidence>
<dbReference type="Proteomes" id="UP000193685">
    <property type="component" value="Unassembled WGS sequence"/>
</dbReference>
<dbReference type="OrthoDB" id="381190at2759"/>
<evidence type="ECO:0000313" key="17">
    <source>
        <dbReference type="EMBL" id="ORY79851.1"/>
    </source>
</evidence>
<evidence type="ECO:0000256" key="11">
    <source>
        <dbReference type="ARBA" id="ARBA00023242"/>
    </source>
</evidence>
<feature type="domain" description="FAT" evidence="15">
    <location>
        <begin position="802"/>
        <end position="1373"/>
    </location>
</feature>
<dbReference type="GO" id="GO:0005634">
    <property type="term" value="C:nucleus"/>
    <property type="evidence" value="ECO:0007669"/>
    <property type="project" value="UniProtKB-SubCell"/>
</dbReference>
<comment type="caution">
    <text evidence="17">The sequence shown here is derived from an EMBL/GenBank/DDBJ whole genome shotgun (WGS) entry which is preliminary data.</text>
</comment>
<comment type="similarity">
    <text evidence="2">Belongs to the PI3/PI4-kinase family. ATM subfamily.</text>
</comment>
<keyword evidence="4" id="KW-0723">Serine/threonine-protein kinase</keyword>
<keyword evidence="5" id="KW-0808">Transferase</keyword>
<keyword evidence="10" id="KW-0234">DNA repair</keyword>
<dbReference type="CDD" id="cd00892">
    <property type="entry name" value="PIKKc_ATR"/>
    <property type="match status" value="1"/>
</dbReference>
<evidence type="ECO:0000256" key="6">
    <source>
        <dbReference type="ARBA" id="ARBA00022741"/>
    </source>
</evidence>
<reference evidence="17 18" key="1">
    <citation type="submission" date="2016-07" db="EMBL/GenBank/DDBJ databases">
        <title>Pervasive Adenine N6-methylation of Active Genes in Fungi.</title>
        <authorList>
            <consortium name="DOE Joint Genome Institute"/>
            <person name="Mondo S.J."/>
            <person name="Dannebaum R.O."/>
            <person name="Kuo R.C."/>
            <person name="Labutti K."/>
            <person name="Haridas S."/>
            <person name="Kuo A."/>
            <person name="Salamov A."/>
            <person name="Ahrendt S.R."/>
            <person name="Lipzen A."/>
            <person name="Sullivan W."/>
            <person name="Andreopoulos W.B."/>
            <person name="Clum A."/>
            <person name="Lindquist E."/>
            <person name="Daum C."/>
            <person name="Ramamoorthy G.K."/>
            <person name="Gryganskyi A."/>
            <person name="Culley D."/>
            <person name="Magnuson J.K."/>
            <person name="James T.Y."/>
            <person name="O'Malley M.A."/>
            <person name="Stajich J.E."/>
            <person name="Spatafora J.W."/>
            <person name="Visel A."/>
            <person name="Grigoriev I.V."/>
        </authorList>
    </citation>
    <scope>NUCLEOTIDE SEQUENCE [LARGE SCALE GENOMIC DNA]</scope>
    <source>
        <strain evidence="17 18">12-1054</strain>
    </source>
</reference>
<evidence type="ECO:0000259" key="15">
    <source>
        <dbReference type="PROSITE" id="PS51189"/>
    </source>
</evidence>
<dbReference type="InterPro" id="IPR014009">
    <property type="entry name" value="PIK_FAT"/>
</dbReference>
<dbReference type="PANTHER" id="PTHR11139:SF125">
    <property type="entry name" value="SERINE_THREONINE-PROTEIN KINASE MEC1"/>
    <property type="match status" value="1"/>
</dbReference>
<evidence type="ECO:0000259" key="16">
    <source>
        <dbReference type="PROSITE" id="PS51190"/>
    </source>
</evidence>
<protein>
    <recommendedName>
        <fullName evidence="3">non-specific serine/threonine protein kinase</fullName>
        <ecNumber evidence="3">2.7.11.1</ecNumber>
    </recommendedName>
</protein>